<dbReference type="EMBL" id="BLTE01000014">
    <property type="protein sequence ID" value="GFK95077.1"/>
    <property type="molecule type" value="Genomic_DNA"/>
</dbReference>
<comment type="caution">
    <text evidence="1">The sequence shown here is derived from an EMBL/GenBank/DDBJ whole genome shotgun (WGS) entry which is preliminary data.</text>
</comment>
<accession>A0A6V8LZK7</accession>
<organism evidence="1 2">
    <name type="scientific">Fundidesulfovibrio magnetotacticus</name>
    <dbReference type="NCBI Taxonomy" id="2730080"/>
    <lineage>
        <taxon>Bacteria</taxon>
        <taxon>Pseudomonadati</taxon>
        <taxon>Thermodesulfobacteriota</taxon>
        <taxon>Desulfovibrionia</taxon>
        <taxon>Desulfovibrionales</taxon>
        <taxon>Desulfovibrionaceae</taxon>
        <taxon>Fundidesulfovibrio</taxon>
    </lineage>
</organism>
<gene>
    <name evidence="1" type="ORF">NNJEOMEG_02930</name>
</gene>
<sequence length="261" mass="28706">MTESGQAGSRLATKRRFSFASGVSFEARIDPPDGLVTFVDVLPDIYSISDELVSMSVKDQAARGQHVSCARGCTLCCRHLVAVSDHEAILLAHIINNMLEGDEKQSLLRRLGKIVSILERTGLLSEMIDSHANAFADRGRIINAQRRYWEMQIPCPFLVSDSCSIYPYRPFLCRQYLVSSPPVSCEGSFKADHLVRKVTVKYDLASAAASFDGCEAKSTMAIPLPAINIVNGLLSNFRRPKAPADVMIAAFLRHAETHFSG</sequence>
<evidence type="ECO:0008006" key="3">
    <source>
        <dbReference type="Google" id="ProtNLM"/>
    </source>
</evidence>
<keyword evidence="2" id="KW-1185">Reference proteome</keyword>
<reference evidence="1 2" key="2">
    <citation type="submission" date="2020-05" db="EMBL/GenBank/DDBJ databases">
        <title>Draft genome sequence of Desulfovibrio sp. strainFSS-1.</title>
        <authorList>
            <person name="Shimoshige H."/>
            <person name="Kobayashi H."/>
            <person name="Maekawa T."/>
        </authorList>
    </citation>
    <scope>NUCLEOTIDE SEQUENCE [LARGE SCALE GENOMIC DNA]</scope>
    <source>
        <strain evidence="1 2">SIID29052-01</strain>
    </source>
</reference>
<protein>
    <recommendedName>
        <fullName evidence="3">YkgJ family cysteine cluster protein</fullName>
    </recommendedName>
</protein>
<name>A0A6V8LZK7_9BACT</name>
<proteinExistence type="predicted"/>
<evidence type="ECO:0000313" key="2">
    <source>
        <dbReference type="Proteomes" id="UP000494245"/>
    </source>
</evidence>
<dbReference type="Proteomes" id="UP000494245">
    <property type="component" value="Unassembled WGS sequence"/>
</dbReference>
<dbReference type="RefSeq" id="WP_173085779.1">
    <property type="nucleotide sequence ID" value="NZ_BLTE01000014.1"/>
</dbReference>
<reference evidence="1 2" key="1">
    <citation type="submission" date="2020-04" db="EMBL/GenBank/DDBJ databases">
        <authorList>
            <consortium name="Desulfovibrio sp. FSS-1 genome sequencing consortium"/>
            <person name="Shimoshige H."/>
            <person name="Kobayashi H."/>
            <person name="Maekawa T."/>
        </authorList>
    </citation>
    <scope>NUCLEOTIDE SEQUENCE [LARGE SCALE GENOMIC DNA]</scope>
    <source>
        <strain evidence="1 2">SIID29052-01</strain>
    </source>
</reference>
<dbReference type="AlphaFoldDB" id="A0A6V8LZK7"/>
<evidence type="ECO:0000313" key="1">
    <source>
        <dbReference type="EMBL" id="GFK95077.1"/>
    </source>
</evidence>